<reference evidence="10 11" key="1">
    <citation type="submission" date="2020-06" db="EMBL/GenBank/DDBJ databases">
        <authorList>
            <person name="Li R."/>
            <person name="Bekaert M."/>
        </authorList>
    </citation>
    <scope>NUCLEOTIDE SEQUENCE [LARGE SCALE GENOMIC DNA]</scope>
    <source>
        <strain evidence="11">wild</strain>
    </source>
</reference>
<dbReference type="SUPFAM" id="SSF53098">
    <property type="entry name" value="Ribonuclease H-like"/>
    <property type="match status" value="1"/>
</dbReference>
<dbReference type="InterPro" id="IPR012337">
    <property type="entry name" value="RNaseH-like_sf"/>
</dbReference>
<dbReference type="Proteomes" id="UP000507470">
    <property type="component" value="Unassembled WGS sequence"/>
</dbReference>
<dbReference type="GO" id="GO:0004519">
    <property type="term" value="F:endonuclease activity"/>
    <property type="evidence" value="ECO:0007669"/>
    <property type="project" value="UniProtKB-KW"/>
</dbReference>
<dbReference type="InterPro" id="IPR043502">
    <property type="entry name" value="DNA/RNA_pol_sf"/>
</dbReference>
<feature type="domain" description="Integrase catalytic" evidence="9">
    <location>
        <begin position="579"/>
        <end position="738"/>
    </location>
</feature>
<gene>
    <name evidence="10" type="ORF">MCOR_47851</name>
</gene>
<dbReference type="FunFam" id="3.10.20.370:FF:000001">
    <property type="entry name" value="Retrovirus-related Pol polyprotein from transposon 17.6-like protein"/>
    <property type="match status" value="1"/>
</dbReference>
<dbReference type="Gene3D" id="1.10.340.70">
    <property type="match status" value="1"/>
</dbReference>
<dbReference type="Pfam" id="PF00078">
    <property type="entry name" value="RVT_1"/>
    <property type="match status" value="1"/>
</dbReference>
<protein>
    <submittedName>
        <fullName evidence="10">Uncharacterized protein</fullName>
    </submittedName>
</protein>
<dbReference type="GO" id="GO:0006508">
    <property type="term" value="P:proteolysis"/>
    <property type="evidence" value="ECO:0007669"/>
    <property type="project" value="UniProtKB-KW"/>
</dbReference>
<dbReference type="GO" id="GO:0008233">
    <property type="term" value="F:peptidase activity"/>
    <property type="evidence" value="ECO:0007669"/>
    <property type="project" value="UniProtKB-KW"/>
</dbReference>
<name>A0A6J8E6C5_MYTCO</name>
<dbReference type="CDD" id="cd01647">
    <property type="entry name" value="RT_LTR"/>
    <property type="match status" value="1"/>
</dbReference>
<evidence type="ECO:0000256" key="5">
    <source>
        <dbReference type="ARBA" id="ARBA00022759"/>
    </source>
</evidence>
<dbReference type="OrthoDB" id="116078at2759"/>
<evidence type="ECO:0000313" key="11">
    <source>
        <dbReference type="Proteomes" id="UP000507470"/>
    </source>
</evidence>
<evidence type="ECO:0000256" key="1">
    <source>
        <dbReference type="ARBA" id="ARBA00022670"/>
    </source>
</evidence>
<dbReference type="PANTHER" id="PTHR37984:SF5">
    <property type="entry name" value="PROTEIN NYNRIN-LIKE"/>
    <property type="match status" value="1"/>
</dbReference>
<dbReference type="InterPro" id="IPR043128">
    <property type="entry name" value="Rev_trsase/Diguanyl_cyclase"/>
</dbReference>
<dbReference type="InterPro" id="IPR041373">
    <property type="entry name" value="RT_RNaseH"/>
</dbReference>
<dbReference type="Gene3D" id="3.10.20.370">
    <property type="match status" value="1"/>
</dbReference>
<dbReference type="EMBL" id="CACVKT020008382">
    <property type="protein sequence ID" value="CAC5415142.1"/>
    <property type="molecule type" value="Genomic_DNA"/>
</dbReference>
<dbReference type="Pfam" id="PF17917">
    <property type="entry name" value="RT_RNaseH"/>
    <property type="match status" value="1"/>
</dbReference>
<accession>A0A6J8E6C5</accession>
<keyword evidence="11" id="KW-1185">Reference proteome</keyword>
<dbReference type="Gene3D" id="3.30.70.270">
    <property type="match status" value="2"/>
</dbReference>
<evidence type="ECO:0000313" key="10">
    <source>
        <dbReference type="EMBL" id="CAC5415142.1"/>
    </source>
</evidence>
<keyword evidence="5" id="KW-0255">Endonuclease</keyword>
<evidence type="ECO:0000256" key="3">
    <source>
        <dbReference type="ARBA" id="ARBA00022695"/>
    </source>
</evidence>
<dbReference type="PROSITE" id="PS50878">
    <property type="entry name" value="RT_POL"/>
    <property type="match status" value="1"/>
</dbReference>
<dbReference type="Gene3D" id="3.10.10.10">
    <property type="entry name" value="HIV Type 1 Reverse Transcriptase, subunit A, domain 1"/>
    <property type="match status" value="1"/>
</dbReference>
<dbReference type="InterPro" id="IPR050951">
    <property type="entry name" value="Retrovirus_Pol_polyprotein"/>
</dbReference>
<evidence type="ECO:0000259" key="8">
    <source>
        <dbReference type="PROSITE" id="PS50878"/>
    </source>
</evidence>
<feature type="domain" description="Reverse transcriptase" evidence="8">
    <location>
        <begin position="2"/>
        <end position="182"/>
    </location>
</feature>
<sequence>MLENRVIEPSHSPWAAGIVLVKKKDDTYRFCVDYRKLNNVTINKDAYPLPRIDESLDHLAGNSWFSTLDCCSRYWQVELAEKDKHKTAFATRKGLLQFKVMPFGLCCAAQTFERLMETVLAGLQWEVCLVYLDDIIVFGKTLDDMLVNLRTVFDRLKSAGLKLKAKKCNLCVTMVRYLGHIIPEDGIATDPEKIKVVQNWPVPTNPTEVHSFLGLCSYYRKFIKNFASIAKCLHVLTEKGKRFEWISDCQHAFDLLKIKLTNAPILTHPYFNKEFILDTDASNVALGGVLSQHHEDGHEKVIAYASRSMSKSERRYCVTRKELLAVVYFVKYFKPYLYGRKFTIRTDHSSLRLLLNFKNPEGQVARWIETLSAYDMHIQHRPGTQHRNADALSHIPCKQCGYTLDWQSKTSSDCHKTEESQIKIVTSQMPDHVTDLTLTDIQSNDPDLKLVKQWLTDGQRPLYNEVSGKGFFIRSLWSQFNSLELQDELVFKHFYDNERKVVKLQAVIPLSERKQVLHYCHDAKYAGHLGMRKTLDKIRQSYYWPGLQADVRAYVAGCDKCAMRKTPTKKKRAPMAIVETSSPMERLATDILGELPETENGNRYILVVSDYYTKWTESFPMPNMEASTVVKIIVEEVITRFGVPSWIHSDQGRQYESRLFQEVCKVLDIKKTRTTPYHPQSDGMVERFNKTLVTMLSAYVQEHQRDWDKYIPFVMMAYRASEHDTTGQTPNRLMFGRESTTPLDILYEMPPSIKGIPQHKWAWELKERLEDAHSFVRQRMPGEMRRHKRYHDLKLSYEKKSGDITYKVDCGIRGTPQIIHVDRIKLKHKQVLRGEMYEDIDNPQVTEPREIDIFDNVIDQDDRIEIEEESGRRERKRPVWMADYILD</sequence>
<dbReference type="InterPro" id="IPR036397">
    <property type="entry name" value="RNaseH_sf"/>
</dbReference>
<dbReference type="CDD" id="cd09274">
    <property type="entry name" value="RNase_HI_RT_Ty3"/>
    <property type="match status" value="1"/>
</dbReference>
<dbReference type="InterPro" id="IPR041588">
    <property type="entry name" value="Integrase_H2C2"/>
</dbReference>
<dbReference type="FunFam" id="3.30.70.270:FF:000020">
    <property type="entry name" value="Transposon Tf2-6 polyprotein-like Protein"/>
    <property type="match status" value="1"/>
</dbReference>
<evidence type="ECO:0000256" key="2">
    <source>
        <dbReference type="ARBA" id="ARBA00022679"/>
    </source>
</evidence>
<dbReference type="FunFam" id="1.10.340.70:FF:000001">
    <property type="entry name" value="Retrovirus-related Pol polyprotein from transposon gypsy-like Protein"/>
    <property type="match status" value="1"/>
</dbReference>
<evidence type="ECO:0000256" key="4">
    <source>
        <dbReference type="ARBA" id="ARBA00022722"/>
    </source>
</evidence>
<dbReference type="Pfam" id="PF17921">
    <property type="entry name" value="Integrase_H2C2"/>
    <property type="match status" value="1"/>
</dbReference>
<evidence type="ECO:0000256" key="6">
    <source>
        <dbReference type="ARBA" id="ARBA00022801"/>
    </source>
</evidence>
<evidence type="ECO:0000256" key="7">
    <source>
        <dbReference type="ARBA" id="ARBA00022918"/>
    </source>
</evidence>
<dbReference type="SUPFAM" id="SSF56672">
    <property type="entry name" value="DNA/RNA polymerases"/>
    <property type="match status" value="1"/>
</dbReference>
<dbReference type="GO" id="GO:0003964">
    <property type="term" value="F:RNA-directed DNA polymerase activity"/>
    <property type="evidence" value="ECO:0007669"/>
    <property type="project" value="UniProtKB-KW"/>
</dbReference>
<dbReference type="FunFam" id="3.30.420.10:FF:000032">
    <property type="entry name" value="Retrovirus-related Pol polyprotein from transposon 297-like Protein"/>
    <property type="match status" value="1"/>
</dbReference>
<keyword evidence="2" id="KW-0808">Transferase</keyword>
<dbReference type="InterPro" id="IPR000477">
    <property type="entry name" value="RT_dom"/>
</dbReference>
<dbReference type="Gene3D" id="3.30.420.10">
    <property type="entry name" value="Ribonuclease H-like superfamily/Ribonuclease H"/>
    <property type="match status" value="1"/>
</dbReference>
<dbReference type="InterPro" id="IPR001584">
    <property type="entry name" value="Integrase_cat-core"/>
</dbReference>
<proteinExistence type="predicted"/>
<dbReference type="GO" id="GO:0015074">
    <property type="term" value="P:DNA integration"/>
    <property type="evidence" value="ECO:0007669"/>
    <property type="project" value="InterPro"/>
</dbReference>
<dbReference type="Pfam" id="PF00665">
    <property type="entry name" value="rve"/>
    <property type="match status" value="1"/>
</dbReference>
<keyword evidence="6" id="KW-0378">Hydrolase</keyword>
<dbReference type="AlphaFoldDB" id="A0A6J8E6C5"/>
<organism evidence="10 11">
    <name type="scientific">Mytilus coruscus</name>
    <name type="common">Sea mussel</name>
    <dbReference type="NCBI Taxonomy" id="42192"/>
    <lineage>
        <taxon>Eukaryota</taxon>
        <taxon>Metazoa</taxon>
        <taxon>Spiralia</taxon>
        <taxon>Lophotrochozoa</taxon>
        <taxon>Mollusca</taxon>
        <taxon>Bivalvia</taxon>
        <taxon>Autobranchia</taxon>
        <taxon>Pteriomorphia</taxon>
        <taxon>Mytilida</taxon>
        <taxon>Mytiloidea</taxon>
        <taxon>Mytilidae</taxon>
        <taxon>Mytilinae</taxon>
        <taxon>Mytilus</taxon>
    </lineage>
</organism>
<keyword evidence="1" id="KW-0645">Protease</keyword>
<dbReference type="PANTHER" id="PTHR37984">
    <property type="entry name" value="PROTEIN CBG26694"/>
    <property type="match status" value="1"/>
</dbReference>
<keyword evidence="3" id="KW-0548">Nucleotidyltransferase</keyword>
<dbReference type="FunFam" id="3.10.10.10:FF:000007">
    <property type="entry name" value="Retrovirus-related Pol polyprotein from transposon 17.6-like Protein"/>
    <property type="match status" value="1"/>
</dbReference>
<keyword evidence="7" id="KW-0695">RNA-directed DNA polymerase</keyword>
<dbReference type="PROSITE" id="PS50994">
    <property type="entry name" value="INTEGRASE"/>
    <property type="match status" value="1"/>
</dbReference>
<evidence type="ECO:0000259" key="9">
    <source>
        <dbReference type="PROSITE" id="PS50994"/>
    </source>
</evidence>
<keyword evidence="4" id="KW-0540">Nuclease</keyword>
<dbReference type="GO" id="GO:0003676">
    <property type="term" value="F:nucleic acid binding"/>
    <property type="evidence" value="ECO:0007669"/>
    <property type="project" value="InterPro"/>
</dbReference>